<feature type="transmembrane region" description="Helical" evidence="1">
    <location>
        <begin position="376"/>
        <end position="400"/>
    </location>
</feature>
<feature type="transmembrane region" description="Helical" evidence="1">
    <location>
        <begin position="30"/>
        <end position="48"/>
    </location>
</feature>
<evidence type="ECO:0008006" key="4">
    <source>
        <dbReference type="Google" id="ProtNLM"/>
    </source>
</evidence>
<evidence type="ECO:0000313" key="3">
    <source>
        <dbReference type="Proteomes" id="UP000678679"/>
    </source>
</evidence>
<evidence type="ECO:0000313" key="2">
    <source>
        <dbReference type="EMBL" id="QWG00717.1"/>
    </source>
</evidence>
<dbReference type="KEGG" id="fya:KMW28_13755"/>
<keyword evidence="1" id="KW-0812">Transmembrane</keyword>
<name>A0AAX1MZQ6_9BACT</name>
<proteinExistence type="predicted"/>
<accession>A0AAX1MZQ6</accession>
<gene>
    <name evidence="2" type="ORF">KMW28_13755</name>
</gene>
<feature type="transmembrane region" description="Helical" evidence="1">
    <location>
        <begin position="135"/>
        <end position="153"/>
    </location>
</feature>
<feature type="transmembrane region" description="Helical" evidence="1">
    <location>
        <begin position="159"/>
        <end position="176"/>
    </location>
</feature>
<organism evidence="2 3">
    <name type="scientific">Flammeovirga yaeyamensis</name>
    <dbReference type="NCBI Taxonomy" id="367791"/>
    <lineage>
        <taxon>Bacteria</taxon>
        <taxon>Pseudomonadati</taxon>
        <taxon>Bacteroidota</taxon>
        <taxon>Cytophagia</taxon>
        <taxon>Cytophagales</taxon>
        <taxon>Flammeovirgaceae</taxon>
        <taxon>Flammeovirga</taxon>
    </lineage>
</organism>
<keyword evidence="1" id="KW-0472">Membrane</keyword>
<dbReference type="EMBL" id="CP076132">
    <property type="protein sequence ID" value="QWG00717.1"/>
    <property type="molecule type" value="Genomic_DNA"/>
</dbReference>
<protein>
    <recommendedName>
        <fullName evidence="4">Oligosaccharide repeat unit polymerase</fullName>
    </recommendedName>
</protein>
<feature type="transmembrane region" description="Helical" evidence="1">
    <location>
        <begin position="334"/>
        <end position="356"/>
    </location>
</feature>
<feature type="transmembrane region" description="Helical" evidence="1">
    <location>
        <begin position="101"/>
        <end position="123"/>
    </location>
</feature>
<sequence>MKYILIVIIFILILIPIIKVKNDKSKLYQLPFLYSITILGFIFPSLVSNFKLNYISDQEFNLFSINLILCFSAALIGYRIYSKKYIPKFFNKYKDDTYTSIVISIFFFIGFSISITIDPYEYGNEQGGFFAIKQLFARFLRPTALIIFCFYLVKKTNYRLVLLMLWLFLTSRFIIISGRRSELFTFFITIGFPLFFIKNYIPTKGIIALLITISGFAFIIMPVARNFTKKGDFGKLLELDFSEISGNYIQGKKTNEIFESAVDLNSVYQNNAYSYGAIAINKFTHQYVSSTIFGKEFKEKSKITTADFEKLRKYNYKHGNFKGYLARTGFVDTFFDFGFFSFIFYFIFGMISKHYFIIAYKSNDIFSKIFYSQFSIYIFLSVYDSLFRILVLIIPFLLIFHSIKNTSKS</sequence>
<evidence type="ECO:0000256" key="1">
    <source>
        <dbReference type="SAM" id="Phobius"/>
    </source>
</evidence>
<dbReference type="Proteomes" id="UP000678679">
    <property type="component" value="Chromosome 1"/>
</dbReference>
<keyword evidence="1" id="KW-1133">Transmembrane helix</keyword>
<feature type="transmembrane region" description="Helical" evidence="1">
    <location>
        <begin position="207"/>
        <end position="227"/>
    </location>
</feature>
<feature type="transmembrane region" description="Helical" evidence="1">
    <location>
        <begin position="60"/>
        <end position="81"/>
    </location>
</feature>
<keyword evidence="3" id="KW-1185">Reference proteome</keyword>
<dbReference type="AlphaFoldDB" id="A0AAX1MZQ6"/>
<reference evidence="2 3" key="1">
    <citation type="submission" date="2021-05" db="EMBL/GenBank/DDBJ databases">
        <title>Comparative genomic studies on the polysaccharide-degrading batcterial strains of the Flammeovirga genus.</title>
        <authorList>
            <person name="Zewei F."/>
            <person name="Zheng Z."/>
            <person name="Yu L."/>
            <person name="Ruyue G."/>
            <person name="Yanhong M."/>
            <person name="Yuanyuan C."/>
            <person name="Jingyan G."/>
            <person name="Wenjun H."/>
        </authorList>
    </citation>
    <scope>NUCLEOTIDE SEQUENCE [LARGE SCALE GENOMIC DNA]</scope>
    <source>
        <strain evidence="2 3">NBRC:100898</strain>
    </source>
</reference>
<dbReference type="RefSeq" id="WP_169666251.1">
    <property type="nucleotide sequence ID" value="NZ_CP076132.1"/>
</dbReference>